<dbReference type="PANTHER" id="PTHR30482">
    <property type="entry name" value="HIGH-AFFINITY BRANCHED-CHAIN AMINO ACID TRANSPORT SYSTEM PERMEASE"/>
    <property type="match status" value="1"/>
</dbReference>
<feature type="transmembrane region" description="Helical" evidence="6">
    <location>
        <begin position="12"/>
        <end position="29"/>
    </location>
</feature>
<feature type="transmembrane region" description="Helical" evidence="6">
    <location>
        <begin position="168"/>
        <end position="188"/>
    </location>
</feature>
<comment type="caution">
    <text evidence="7">The sequence shown here is derived from an EMBL/GenBank/DDBJ whole genome shotgun (WGS) entry which is preliminary data.</text>
</comment>
<evidence type="ECO:0000256" key="4">
    <source>
        <dbReference type="ARBA" id="ARBA00022989"/>
    </source>
</evidence>
<protein>
    <submittedName>
        <fullName evidence="7">Branched-chain amino acid ABC transporter permease</fullName>
    </submittedName>
</protein>
<feature type="transmembrane region" description="Helical" evidence="6">
    <location>
        <begin position="68"/>
        <end position="86"/>
    </location>
</feature>
<accession>A0A7C4Y3F3</accession>
<gene>
    <name evidence="7" type="ORF">ENV82_00125</name>
</gene>
<keyword evidence="2" id="KW-1003">Cell membrane</keyword>
<comment type="subcellular location">
    <subcellularLocation>
        <location evidence="1">Cell membrane</location>
        <topology evidence="1">Multi-pass membrane protein</topology>
    </subcellularLocation>
</comment>
<dbReference type="InterPro" id="IPR043428">
    <property type="entry name" value="LivM-like"/>
</dbReference>
<feature type="transmembrane region" description="Helical" evidence="6">
    <location>
        <begin position="35"/>
        <end position="56"/>
    </location>
</feature>
<sequence>MKEKLLTKNRLLFIYGVMLYTLIQVLYTFGVLNNYFMQIIEIALINILLATSLNIINGFTGQFSLGHGGFMAVGAYTAGVLTTLIWKLPQMSFFPKYVLFIVAVILGGVMAAIIGILLGIPTLRLRGDYLAIVTLAFQEIVVVIINATDYVGGPRGLLGIPRLSTFPIIFFFSLASLFIMKNLVYSTVGRAMKSIREDEVASELVGVNTTKYKVMAFAVGAFFAGIGGALLVHILQLAHPTMFSFTSPSIAGPLSILTMVYIGGAGSLSGSIIAAVVLTVLSELLRLGIDAINSLHFLPFAIGPEWRMVVYAVLLIVVMLYRTEGIMGQREFKILVPEEEEKNATGGA</sequence>
<evidence type="ECO:0000256" key="5">
    <source>
        <dbReference type="ARBA" id="ARBA00023136"/>
    </source>
</evidence>
<organism evidence="7">
    <name type="scientific">Caldisericum exile</name>
    <dbReference type="NCBI Taxonomy" id="693075"/>
    <lineage>
        <taxon>Bacteria</taxon>
        <taxon>Pseudomonadati</taxon>
        <taxon>Caldisericota/Cryosericota group</taxon>
        <taxon>Caldisericota</taxon>
        <taxon>Caldisericia</taxon>
        <taxon>Caldisericales</taxon>
        <taxon>Caldisericaceae</taxon>
        <taxon>Caldisericum</taxon>
    </lineage>
</organism>
<reference evidence="7" key="1">
    <citation type="journal article" date="2020" name="mSystems">
        <title>Genome- and Community-Level Interaction Insights into Carbon Utilization and Element Cycling Functions of Hydrothermarchaeota in Hydrothermal Sediment.</title>
        <authorList>
            <person name="Zhou Z."/>
            <person name="Liu Y."/>
            <person name="Xu W."/>
            <person name="Pan J."/>
            <person name="Luo Z.H."/>
            <person name="Li M."/>
        </authorList>
    </citation>
    <scope>NUCLEOTIDE SEQUENCE [LARGE SCALE GENOMIC DNA]</scope>
    <source>
        <strain evidence="7">SpSt-794</strain>
    </source>
</reference>
<evidence type="ECO:0000256" key="3">
    <source>
        <dbReference type="ARBA" id="ARBA00022692"/>
    </source>
</evidence>
<evidence type="ECO:0000256" key="2">
    <source>
        <dbReference type="ARBA" id="ARBA00022475"/>
    </source>
</evidence>
<feature type="transmembrane region" description="Helical" evidence="6">
    <location>
        <begin position="214"/>
        <end position="235"/>
    </location>
</feature>
<keyword evidence="5 6" id="KW-0472">Membrane</keyword>
<evidence type="ECO:0000313" key="7">
    <source>
        <dbReference type="EMBL" id="HGW59840.1"/>
    </source>
</evidence>
<dbReference type="GO" id="GO:0005886">
    <property type="term" value="C:plasma membrane"/>
    <property type="evidence" value="ECO:0007669"/>
    <property type="project" value="UniProtKB-SubCell"/>
</dbReference>
<dbReference type="GO" id="GO:0015658">
    <property type="term" value="F:branched-chain amino acid transmembrane transporter activity"/>
    <property type="evidence" value="ECO:0007669"/>
    <property type="project" value="InterPro"/>
</dbReference>
<name>A0A7C4Y3F3_9BACT</name>
<dbReference type="InterPro" id="IPR001851">
    <property type="entry name" value="ABC_transp_permease"/>
</dbReference>
<dbReference type="PANTHER" id="PTHR30482:SF10">
    <property type="entry name" value="HIGH-AFFINITY BRANCHED-CHAIN AMINO ACID TRANSPORT PROTEIN BRAE"/>
    <property type="match status" value="1"/>
</dbReference>
<dbReference type="CDD" id="cd06581">
    <property type="entry name" value="TM_PBP1_LivM_like"/>
    <property type="match status" value="1"/>
</dbReference>
<feature type="transmembrane region" description="Helical" evidence="6">
    <location>
        <begin position="98"/>
        <end position="120"/>
    </location>
</feature>
<keyword evidence="3 6" id="KW-0812">Transmembrane</keyword>
<dbReference type="Pfam" id="PF02653">
    <property type="entry name" value="BPD_transp_2"/>
    <property type="match status" value="1"/>
</dbReference>
<dbReference type="EMBL" id="DTHV01000006">
    <property type="protein sequence ID" value="HGW59840.1"/>
    <property type="molecule type" value="Genomic_DNA"/>
</dbReference>
<feature type="transmembrane region" description="Helical" evidence="6">
    <location>
        <begin position="255"/>
        <end position="277"/>
    </location>
</feature>
<proteinExistence type="predicted"/>
<dbReference type="AlphaFoldDB" id="A0A7C4Y3F3"/>
<feature type="transmembrane region" description="Helical" evidence="6">
    <location>
        <begin position="129"/>
        <end position="148"/>
    </location>
</feature>
<evidence type="ECO:0000256" key="6">
    <source>
        <dbReference type="SAM" id="Phobius"/>
    </source>
</evidence>
<keyword evidence="4 6" id="KW-1133">Transmembrane helix</keyword>
<evidence type="ECO:0000256" key="1">
    <source>
        <dbReference type="ARBA" id="ARBA00004651"/>
    </source>
</evidence>